<reference evidence="1 2" key="1">
    <citation type="submission" date="2023-10" db="EMBL/GenBank/DDBJ databases">
        <title>Eight complete genome sequences of bacteria isolated from laboratory stock of Giant Kelp gametophytes.</title>
        <authorList>
            <person name="Tolentino B."/>
            <person name="Nuzhdin S."/>
        </authorList>
    </citation>
    <scope>NUCLEOTIDE SEQUENCE [LARGE SCALE GENOMIC DNA]</scope>
    <source>
        <strain evidence="1 2">LC.270.F.C4</strain>
    </source>
</reference>
<gene>
    <name evidence="1" type="ORF">R1T40_08525</name>
</gene>
<sequence length="136" mass="15051">MVAYNFQQEFEPDILLGRKLSTIRPNGKRRHAVAGDELQQYVGMRTQSCRLLLRVPCIYSKPIEIHHWGADIDGVGCTGANMEKLAGIEGFASAGNMQAWFDNRYGLPAVGFTQIRWDFAAAIFVAESTTEEGSAP</sequence>
<evidence type="ECO:0000313" key="1">
    <source>
        <dbReference type="EMBL" id="WOI34755.1"/>
    </source>
</evidence>
<protein>
    <recommendedName>
        <fullName evidence="3">ASCH domain-containing protein</fullName>
    </recommendedName>
</protein>
<name>A0ABZ0HKQ6_TRISK</name>
<dbReference type="EMBL" id="CP136704">
    <property type="protein sequence ID" value="WOI34755.1"/>
    <property type="molecule type" value="Genomic_DNA"/>
</dbReference>
<keyword evidence="2" id="KW-1185">Reference proteome</keyword>
<evidence type="ECO:0000313" key="2">
    <source>
        <dbReference type="Proteomes" id="UP001302666"/>
    </source>
</evidence>
<dbReference type="RefSeq" id="WP_317386593.1">
    <property type="nucleotide sequence ID" value="NZ_CP136704.1"/>
</dbReference>
<accession>A0ABZ0HKQ6</accession>
<proteinExistence type="predicted"/>
<organism evidence="1 2">
    <name type="scientific">Tritonibacter scottomollicae</name>
    <name type="common">Epibacterium scottomollicae</name>
    <dbReference type="NCBI Taxonomy" id="483013"/>
    <lineage>
        <taxon>Bacteria</taxon>
        <taxon>Pseudomonadati</taxon>
        <taxon>Pseudomonadota</taxon>
        <taxon>Alphaproteobacteria</taxon>
        <taxon>Rhodobacterales</taxon>
        <taxon>Paracoccaceae</taxon>
        <taxon>Tritonibacter</taxon>
    </lineage>
</organism>
<evidence type="ECO:0008006" key="3">
    <source>
        <dbReference type="Google" id="ProtNLM"/>
    </source>
</evidence>
<dbReference type="Proteomes" id="UP001302666">
    <property type="component" value="Chromosome"/>
</dbReference>